<dbReference type="InterPro" id="IPR000866">
    <property type="entry name" value="AhpC/TSA"/>
</dbReference>
<comment type="subcellular location">
    <subcellularLocation>
        <location evidence="1">Cell envelope</location>
    </subcellularLocation>
</comment>
<evidence type="ECO:0000256" key="6">
    <source>
        <dbReference type="SAM" id="SignalP"/>
    </source>
</evidence>
<comment type="caution">
    <text evidence="8">The sequence shown here is derived from an EMBL/GenBank/DDBJ whole genome shotgun (WGS) entry which is preliminary data.</text>
</comment>
<name>A0ABQ5TFT0_9BACI</name>
<dbReference type="SUPFAM" id="SSF52833">
    <property type="entry name" value="Thioredoxin-like"/>
    <property type="match status" value="1"/>
</dbReference>
<feature type="domain" description="Thioredoxin" evidence="7">
    <location>
        <begin position="26"/>
        <end position="163"/>
    </location>
</feature>
<dbReference type="InterPro" id="IPR050553">
    <property type="entry name" value="Thioredoxin_ResA/DsbE_sf"/>
</dbReference>
<dbReference type="PROSITE" id="PS00194">
    <property type="entry name" value="THIOREDOXIN_1"/>
    <property type="match status" value="1"/>
</dbReference>
<dbReference type="Proteomes" id="UP001275436">
    <property type="component" value="Unassembled WGS sequence"/>
</dbReference>
<feature type="signal peptide" evidence="6">
    <location>
        <begin position="1"/>
        <end position="23"/>
    </location>
</feature>
<dbReference type="PANTHER" id="PTHR42852:SF6">
    <property type="entry name" value="THIOL:DISULFIDE INTERCHANGE PROTEIN DSBE"/>
    <property type="match status" value="1"/>
</dbReference>
<evidence type="ECO:0000256" key="4">
    <source>
        <dbReference type="ARBA" id="ARBA00023157"/>
    </source>
</evidence>
<dbReference type="RefSeq" id="WP_017796002.1">
    <property type="nucleotide sequence ID" value="NZ_BSKO01000001.1"/>
</dbReference>
<dbReference type="InterPro" id="IPR017937">
    <property type="entry name" value="Thioredoxin_CS"/>
</dbReference>
<dbReference type="CDD" id="cd02966">
    <property type="entry name" value="TlpA_like_family"/>
    <property type="match status" value="1"/>
</dbReference>
<keyword evidence="4" id="KW-1015">Disulfide bond</keyword>
<keyword evidence="2" id="KW-0201">Cytochrome c-type biogenesis</keyword>
<dbReference type="Pfam" id="PF00578">
    <property type="entry name" value="AhpC-TSA"/>
    <property type="match status" value="1"/>
</dbReference>
<evidence type="ECO:0000256" key="1">
    <source>
        <dbReference type="ARBA" id="ARBA00004196"/>
    </source>
</evidence>
<evidence type="ECO:0000256" key="5">
    <source>
        <dbReference type="ARBA" id="ARBA00023284"/>
    </source>
</evidence>
<keyword evidence="9" id="KW-1185">Reference proteome</keyword>
<dbReference type="EMBL" id="BSKO01000001">
    <property type="protein sequence ID" value="GLO65315.1"/>
    <property type="molecule type" value="Genomic_DNA"/>
</dbReference>
<dbReference type="InterPro" id="IPR036249">
    <property type="entry name" value="Thioredoxin-like_sf"/>
</dbReference>
<dbReference type="PROSITE" id="PS51352">
    <property type="entry name" value="THIOREDOXIN_2"/>
    <property type="match status" value="1"/>
</dbReference>
<dbReference type="Gene3D" id="3.40.30.10">
    <property type="entry name" value="Glutaredoxin"/>
    <property type="match status" value="1"/>
</dbReference>
<sequence>MKFLKYVMVISISMFLPIMTVYANGTEVGERAPDFELKTIDGQQLRLSDFKGERVMINFWTTWCPPCRHEMPDMQRFYQDLQPNILAVNLTDTEMNREQVVRFSQELELTFPILLDEQGEVSKAYRISPIPTTYMIDSEGIIRHKSYGALTYEQMVAEYNKME</sequence>
<evidence type="ECO:0000256" key="2">
    <source>
        <dbReference type="ARBA" id="ARBA00022748"/>
    </source>
</evidence>
<gene>
    <name evidence="8" type="ORF">MACH08_10990</name>
</gene>
<organism evidence="8 9">
    <name type="scientific">Oceanobacillus kimchii</name>
    <dbReference type="NCBI Taxonomy" id="746691"/>
    <lineage>
        <taxon>Bacteria</taxon>
        <taxon>Bacillati</taxon>
        <taxon>Bacillota</taxon>
        <taxon>Bacilli</taxon>
        <taxon>Bacillales</taxon>
        <taxon>Bacillaceae</taxon>
        <taxon>Oceanobacillus</taxon>
    </lineage>
</organism>
<reference evidence="8 9" key="1">
    <citation type="submission" date="2023-02" db="EMBL/GenBank/DDBJ databases">
        <title>Oceanobacillus kimchii IFOP_LL358 isolated form Alexandrium catenella lab strain.</title>
        <authorList>
            <person name="Gajardo G."/>
            <person name="Ueki S."/>
            <person name="Maruyama F."/>
        </authorList>
    </citation>
    <scope>NUCLEOTIDE SEQUENCE [LARGE SCALE GENOMIC DNA]</scope>
    <source>
        <strain evidence="8 9">IFOP_LL358</strain>
    </source>
</reference>
<keyword evidence="6" id="KW-0732">Signal</keyword>
<evidence type="ECO:0000256" key="3">
    <source>
        <dbReference type="ARBA" id="ARBA00022968"/>
    </source>
</evidence>
<keyword evidence="3" id="KW-0812">Transmembrane</keyword>
<proteinExistence type="predicted"/>
<accession>A0ABQ5TFT0</accession>
<dbReference type="InterPro" id="IPR013766">
    <property type="entry name" value="Thioredoxin_domain"/>
</dbReference>
<dbReference type="PANTHER" id="PTHR42852">
    <property type="entry name" value="THIOL:DISULFIDE INTERCHANGE PROTEIN DSBE"/>
    <property type="match status" value="1"/>
</dbReference>
<feature type="chain" id="PRO_5046730617" evidence="6">
    <location>
        <begin position="24"/>
        <end position="163"/>
    </location>
</feature>
<evidence type="ECO:0000313" key="8">
    <source>
        <dbReference type="EMBL" id="GLO65315.1"/>
    </source>
</evidence>
<evidence type="ECO:0000313" key="9">
    <source>
        <dbReference type="Proteomes" id="UP001275436"/>
    </source>
</evidence>
<evidence type="ECO:0000259" key="7">
    <source>
        <dbReference type="PROSITE" id="PS51352"/>
    </source>
</evidence>
<keyword evidence="3" id="KW-0735">Signal-anchor</keyword>
<keyword evidence="5" id="KW-0676">Redox-active center</keyword>
<protein>
    <submittedName>
        <fullName evidence="8">Thiol:disulfide interchange protein tlpA</fullName>
    </submittedName>
</protein>